<evidence type="ECO:0000313" key="2">
    <source>
        <dbReference type="Proteomes" id="UP000244081"/>
    </source>
</evidence>
<comment type="caution">
    <text evidence="1">The sequence shown here is derived from an EMBL/GenBank/DDBJ whole genome shotgun (WGS) entry which is preliminary data.</text>
</comment>
<dbReference type="InterPro" id="IPR010593">
    <property type="entry name" value="DUF1159"/>
</dbReference>
<dbReference type="PIRSF" id="PIRSF032064">
    <property type="entry name" value="UCP032064"/>
    <property type="match status" value="1"/>
</dbReference>
<evidence type="ECO:0008006" key="3">
    <source>
        <dbReference type="Google" id="ProtNLM"/>
    </source>
</evidence>
<dbReference type="OrthoDB" id="7160947at2"/>
<evidence type="ECO:0000313" key="1">
    <source>
        <dbReference type="EMBL" id="PTW62234.1"/>
    </source>
</evidence>
<reference evidence="1 2" key="1">
    <citation type="submission" date="2018-04" db="EMBL/GenBank/DDBJ databases">
        <title>Genomic Encyclopedia of Archaeal and Bacterial Type Strains, Phase II (KMG-II): from individual species to whole genera.</title>
        <authorList>
            <person name="Goeker M."/>
        </authorList>
    </citation>
    <scope>NUCLEOTIDE SEQUENCE [LARGE SCALE GENOMIC DNA]</scope>
    <source>
        <strain evidence="1 2">DSM 23382</strain>
    </source>
</reference>
<protein>
    <recommendedName>
        <fullName evidence="3">DUF721 domain-containing protein</fullName>
    </recommendedName>
</protein>
<accession>A0A2T5VEQ2</accession>
<keyword evidence="2" id="KW-1185">Reference proteome</keyword>
<proteinExistence type="predicted"/>
<dbReference type="Proteomes" id="UP000244081">
    <property type="component" value="Unassembled WGS sequence"/>
</dbReference>
<name>A0A2T5VEQ2_9HYPH</name>
<organism evidence="1 2">
    <name type="scientific">Breoghania corrubedonensis</name>
    <dbReference type="NCBI Taxonomy" id="665038"/>
    <lineage>
        <taxon>Bacteria</taxon>
        <taxon>Pseudomonadati</taxon>
        <taxon>Pseudomonadota</taxon>
        <taxon>Alphaproteobacteria</taxon>
        <taxon>Hyphomicrobiales</taxon>
        <taxon>Stappiaceae</taxon>
        <taxon>Breoghania</taxon>
    </lineage>
</organism>
<dbReference type="InterPro" id="IPR007922">
    <property type="entry name" value="DciA-like"/>
</dbReference>
<dbReference type="AlphaFoldDB" id="A0A2T5VEQ2"/>
<sequence>MSEKSQGSQSSFARRRGAKPLADLIGGVMAPACRKRGFATADLLAQWPDIVGERYGETTQPEALHWPRRQDGGSGIPEPATLVVRCDGPSALFLQHELPQVMQRINTFFGWAAVGRIKIVQKPLKHLPQRATPTLRALDEAEEAELKGRLDAVDEAPLRAALDRLGRAIIARRRK</sequence>
<dbReference type="RefSeq" id="WP_107987831.1">
    <property type="nucleotide sequence ID" value="NZ_QAYG01000001.1"/>
</dbReference>
<dbReference type="Pfam" id="PF05258">
    <property type="entry name" value="DciA"/>
    <property type="match status" value="1"/>
</dbReference>
<dbReference type="EMBL" id="QAYG01000001">
    <property type="protein sequence ID" value="PTW62234.1"/>
    <property type="molecule type" value="Genomic_DNA"/>
</dbReference>
<gene>
    <name evidence="1" type="ORF">C8N35_101272</name>
</gene>